<sequence length="84" mass="9047">MRFFNVISAILVASYAESVAAQCRGQPSQMWRCLRSDNSNSGYTQSCCPGGGFMENGACCTANWSGFASCCRAHESRGYWAANG</sequence>
<reference evidence="2" key="1">
    <citation type="journal article" date="2021" name="Nat. Commun.">
        <title>Genetic determinants of endophytism in the Arabidopsis root mycobiome.</title>
        <authorList>
            <person name="Mesny F."/>
            <person name="Miyauchi S."/>
            <person name="Thiergart T."/>
            <person name="Pickel B."/>
            <person name="Atanasova L."/>
            <person name="Karlsson M."/>
            <person name="Huettel B."/>
            <person name="Barry K.W."/>
            <person name="Haridas S."/>
            <person name="Chen C."/>
            <person name="Bauer D."/>
            <person name="Andreopoulos W."/>
            <person name="Pangilinan J."/>
            <person name="LaButti K."/>
            <person name="Riley R."/>
            <person name="Lipzen A."/>
            <person name="Clum A."/>
            <person name="Drula E."/>
            <person name="Henrissat B."/>
            <person name="Kohler A."/>
            <person name="Grigoriev I.V."/>
            <person name="Martin F.M."/>
            <person name="Hacquard S."/>
        </authorList>
    </citation>
    <scope>NUCLEOTIDE SEQUENCE</scope>
    <source>
        <strain evidence="2">MPI-SDFR-AT-0117</strain>
    </source>
</reference>
<proteinExistence type="predicted"/>
<dbReference type="EMBL" id="JAGSXJ010000001">
    <property type="protein sequence ID" value="KAH6696883.1"/>
    <property type="molecule type" value="Genomic_DNA"/>
</dbReference>
<keyword evidence="1" id="KW-0732">Signal</keyword>
<organism evidence="2 3">
    <name type="scientific">Plectosphaerella plurivora</name>
    <dbReference type="NCBI Taxonomy" id="936078"/>
    <lineage>
        <taxon>Eukaryota</taxon>
        <taxon>Fungi</taxon>
        <taxon>Dikarya</taxon>
        <taxon>Ascomycota</taxon>
        <taxon>Pezizomycotina</taxon>
        <taxon>Sordariomycetes</taxon>
        <taxon>Hypocreomycetidae</taxon>
        <taxon>Glomerellales</taxon>
        <taxon>Plectosphaerellaceae</taxon>
        <taxon>Plectosphaerella</taxon>
    </lineage>
</organism>
<evidence type="ECO:0000256" key="1">
    <source>
        <dbReference type="SAM" id="SignalP"/>
    </source>
</evidence>
<protein>
    <submittedName>
        <fullName evidence="2">Uncharacterized protein</fullName>
    </submittedName>
</protein>
<gene>
    <name evidence="2" type="ORF">F5X68DRAFT_196252</name>
</gene>
<comment type="caution">
    <text evidence="2">The sequence shown here is derived from an EMBL/GenBank/DDBJ whole genome shotgun (WGS) entry which is preliminary data.</text>
</comment>
<feature type="chain" id="PRO_5040240803" evidence="1">
    <location>
        <begin position="22"/>
        <end position="84"/>
    </location>
</feature>
<dbReference type="AlphaFoldDB" id="A0A9P8VLZ0"/>
<accession>A0A9P8VLZ0</accession>
<name>A0A9P8VLZ0_9PEZI</name>
<evidence type="ECO:0000313" key="3">
    <source>
        <dbReference type="Proteomes" id="UP000770015"/>
    </source>
</evidence>
<dbReference type="OrthoDB" id="4801181at2759"/>
<feature type="signal peptide" evidence="1">
    <location>
        <begin position="1"/>
        <end position="21"/>
    </location>
</feature>
<dbReference type="Proteomes" id="UP000770015">
    <property type="component" value="Unassembled WGS sequence"/>
</dbReference>
<keyword evidence="3" id="KW-1185">Reference proteome</keyword>
<evidence type="ECO:0000313" key="2">
    <source>
        <dbReference type="EMBL" id="KAH6696883.1"/>
    </source>
</evidence>